<evidence type="ECO:0000259" key="9">
    <source>
        <dbReference type="PROSITE" id="PS51645"/>
    </source>
</evidence>
<evidence type="ECO:0000256" key="1">
    <source>
        <dbReference type="ARBA" id="ARBA00005862"/>
    </source>
</evidence>
<keyword evidence="5 8" id="KW-0157">Chromophore</keyword>
<evidence type="ECO:0000256" key="7">
    <source>
        <dbReference type="PIRSR" id="PIRSR602081-2"/>
    </source>
</evidence>
<dbReference type="STRING" id="1397694.GCA_000702585_02544"/>
<dbReference type="InterPro" id="IPR014729">
    <property type="entry name" value="Rossmann-like_a/b/a_fold"/>
</dbReference>
<dbReference type="SUPFAM" id="SSF48173">
    <property type="entry name" value="Cryptochrome/photolyase FAD-binding domain"/>
    <property type="match status" value="1"/>
</dbReference>
<feature type="binding site" evidence="6">
    <location>
        <position position="210"/>
    </location>
    <ligand>
        <name>FAD</name>
        <dbReference type="ChEBI" id="CHEBI:57692"/>
    </ligand>
</feature>
<comment type="function">
    <text evidence="8">May have a photoreceptor function.</text>
</comment>
<keyword evidence="4 6" id="KW-0274">FAD</keyword>
<dbReference type="GO" id="GO:0003677">
    <property type="term" value="F:DNA binding"/>
    <property type="evidence" value="ECO:0007669"/>
    <property type="project" value="TreeGrafter"/>
</dbReference>
<dbReference type="PROSITE" id="PS51645">
    <property type="entry name" value="PHR_CRY_ALPHA_BETA"/>
    <property type="match status" value="1"/>
</dbReference>
<feature type="site" description="Electron transfer via tryptophanyl radical" evidence="7">
    <location>
        <position position="346"/>
    </location>
</feature>
<dbReference type="InterPro" id="IPR005101">
    <property type="entry name" value="Cryptochr/Photolyase_FAD-bd"/>
</dbReference>
<evidence type="ECO:0000313" key="10">
    <source>
        <dbReference type="EMBL" id="STO08678.1"/>
    </source>
</evidence>
<dbReference type="InterPro" id="IPR002081">
    <property type="entry name" value="Cryptochrome/DNA_photolyase_1"/>
</dbReference>
<dbReference type="EMBL" id="UGGP01000001">
    <property type="protein sequence ID" value="STO08678.1"/>
    <property type="molecule type" value="Genomic_DNA"/>
</dbReference>
<dbReference type="GO" id="GO:0000719">
    <property type="term" value="P:photoreactive repair"/>
    <property type="evidence" value="ECO:0007669"/>
    <property type="project" value="TreeGrafter"/>
</dbReference>
<dbReference type="AlphaFoldDB" id="A0A377FVB6"/>
<keyword evidence="3 6" id="KW-0285">Flavoprotein</keyword>
<dbReference type="Gene3D" id="1.10.579.10">
    <property type="entry name" value="DNA Cyclobutane Dipyrimidine Photolyase, subunit A, domain 3"/>
    <property type="match status" value="1"/>
</dbReference>
<dbReference type="PANTHER" id="PTHR11455:SF22">
    <property type="entry name" value="CRYPTOCHROME DASH"/>
    <property type="match status" value="1"/>
</dbReference>
<dbReference type="SUPFAM" id="SSF52425">
    <property type="entry name" value="Cryptochrome/photolyase, N-terminal domain"/>
    <property type="match status" value="1"/>
</dbReference>
<accession>A0A377FVB6</accession>
<feature type="domain" description="Photolyase/cryptochrome alpha/beta" evidence="9">
    <location>
        <begin position="1"/>
        <end position="126"/>
    </location>
</feature>
<feature type="binding site" evidence="6">
    <location>
        <begin position="222"/>
        <end position="226"/>
    </location>
    <ligand>
        <name>FAD</name>
        <dbReference type="ChEBI" id="CHEBI:57692"/>
    </ligand>
</feature>
<evidence type="ECO:0000256" key="2">
    <source>
        <dbReference type="ARBA" id="ARBA00017881"/>
    </source>
</evidence>
<protein>
    <recommendedName>
        <fullName evidence="2 8">Cryptochrome DASH</fullName>
    </recommendedName>
</protein>
<dbReference type="GO" id="GO:0071949">
    <property type="term" value="F:FAD binding"/>
    <property type="evidence" value="ECO:0007669"/>
    <property type="project" value="TreeGrafter"/>
</dbReference>
<dbReference type="NCBIfam" id="TIGR02765">
    <property type="entry name" value="crypto_DASH"/>
    <property type="match status" value="1"/>
</dbReference>
<gene>
    <name evidence="10" type="primary">cry</name>
    <name evidence="10" type="ORF">NCTC13163_02054</name>
</gene>
<dbReference type="InterPro" id="IPR014133">
    <property type="entry name" value="Cry_DASH"/>
</dbReference>
<dbReference type="Pfam" id="PF00875">
    <property type="entry name" value="DNA_photolyase"/>
    <property type="match status" value="1"/>
</dbReference>
<feature type="site" description="Electron transfer via tryptophanyl radical" evidence="7">
    <location>
        <position position="293"/>
    </location>
</feature>
<dbReference type="InterPro" id="IPR006050">
    <property type="entry name" value="DNA_photolyase_N"/>
</dbReference>
<dbReference type="Gene3D" id="1.25.40.80">
    <property type="match status" value="1"/>
</dbReference>
<name>A0A377FVB6_9BACL</name>
<dbReference type="Gene3D" id="3.40.50.620">
    <property type="entry name" value="HUPs"/>
    <property type="match status" value="1"/>
</dbReference>
<evidence type="ECO:0000256" key="6">
    <source>
        <dbReference type="PIRSR" id="PIRSR602081-1"/>
    </source>
</evidence>
<comment type="cofactor">
    <cofactor evidence="8">
        <name>(6R)-5,10-methylene-5,6,7,8-tetrahydrofolate</name>
        <dbReference type="ChEBI" id="CHEBI:15636"/>
    </cofactor>
    <text evidence="8">Binds 1 5,10-methenyltetrahydrofolate (MTHF) per subunit.</text>
</comment>
<dbReference type="PANTHER" id="PTHR11455">
    <property type="entry name" value="CRYPTOCHROME"/>
    <property type="match status" value="1"/>
</dbReference>
<dbReference type="InterPro" id="IPR036134">
    <property type="entry name" value="Crypto/Photolyase_FAD-like_sf"/>
</dbReference>
<feature type="binding site" evidence="6">
    <location>
        <begin position="262"/>
        <end position="269"/>
    </location>
    <ligand>
        <name>FAD</name>
        <dbReference type="ChEBI" id="CHEBI:57692"/>
    </ligand>
</feature>
<dbReference type="InterPro" id="IPR036155">
    <property type="entry name" value="Crypto/Photolyase_N_sf"/>
</dbReference>
<dbReference type="RefSeq" id="WP_029335578.1">
    <property type="nucleotide sequence ID" value="NZ_UGGP01000001.1"/>
</dbReference>
<evidence type="ECO:0000313" key="11">
    <source>
        <dbReference type="Proteomes" id="UP000254060"/>
    </source>
</evidence>
<feature type="binding site" evidence="6">
    <location>
        <begin position="359"/>
        <end position="361"/>
    </location>
    <ligand>
        <name>FAD</name>
        <dbReference type="ChEBI" id="CHEBI:57692"/>
    </ligand>
</feature>
<evidence type="ECO:0000256" key="5">
    <source>
        <dbReference type="ARBA" id="ARBA00022991"/>
    </source>
</evidence>
<comment type="cofactor">
    <cofactor evidence="6 8">
        <name>FAD</name>
        <dbReference type="ChEBI" id="CHEBI:57692"/>
    </cofactor>
    <text evidence="6 8">Binds 1 FAD per subunit.</text>
</comment>
<reference evidence="10 11" key="1">
    <citation type="submission" date="2018-06" db="EMBL/GenBank/DDBJ databases">
        <authorList>
            <consortium name="Pathogen Informatics"/>
            <person name="Doyle S."/>
        </authorList>
    </citation>
    <scope>NUCLEOTIDE SEQUENCE [LARGE SCALE GENOMIC DNA]</scope>
    <source>
        <strain evidence="10 11">NCTC13163</strain>
    </source>
</reference>
<dbReference type="GO" id="GO:0003904">
    <property type="term" value="F:deoxyribodipyrimidine photo-lyase activity"/>
    <property type="evidence" value="ECO:0007669"/>
    <property type="project" value="TreeGrafter"/>
</dbReference>
<dbReference type="Proteomes" id="UP000254060">
    <property type="component" value="Unassembled WGS sequence"/>
</dbReference>
<evidence type="ECO:0000256" key="4">
    <source>
        <dbReference type="ARBA" id="ARBA00022827"/>
    </source>
</evidence>
<feature type="site" description="Electron transfer via tryptophanyl radical" evidence="7">
    <location>
        <position position="369"/>
    </location>
</feature>
<comment type="similarity">
    <text evidence="1 8">Belongs to the DNA photolyase class-1 family.</text>
</comment>
<proteinExistence type="inferred from homology"/>
<evidence type="ECO:0000256" key="3">
    <source>
        <dbReference type="ARBA" id="ARBA00022630"/>
    </source>
</evidence>
<dbReference type="PRINTS" id="PR00147">
    <property type="entry name" value="DNAPHOTLYASE"/>
</dbReference>
<sequence length="404" mass="47318">MKTIIWYGNDLRVDDHLPLEEAIRYGGPIEGHYFIRPDELTENRYGVVPLGRRRLQFLNESLSDLAGSLEAFDIPLYVHVGHPLDVLDRDDRLLFQSSIGYDERRLERDVTIGWRGEWRAFDGFTLYRRDEIPFERMPFLFTEFRKKVEHDAVPDRLIERAHADVALPLQFPVAIEPVETDERSAFPFQGGERAGRERLAHYLNGPVRTYKETRNGFGIDDSSKLSAYLANGSLSPRRVLHELEQHEAKHGANESTYWLYFELLWREFFQWVALEQGKRLFRAQGIRSKQKSWRADIDVITRWQRGETGVDFVDSFMRELNATGWMSNRGRQIVASYFAKELGQDWRFGAAYFESMLIDYDVASNYGNWAYQAGVGNDSRDRRFNITRQQETYDPTGAFRNTWL</sequence>
<dbReference type="OrthoDB" id="9772484at2"/>
<evidence type="ECO:0000256" key="8">
    <source>
        <dbReference type="RuleBase" id="RU367151"/>
    </source>
</evidence>
<organism evidence="10 11">
    <name type="scientific">Exiguobacterium aurantiacum</name>
    <dbReference type="NCBI Taxonomy" id="33987"/>
    <lineage>
        <taxon>Bacteria</taxon>
        <taxon>Bacillati</taxon>
        <taxon>Bacillota</taxon>
        <taxon>Bacilli</taxon>
        <taxon>Bacillales</taxon>
        <taxon>Bacillales Family XII. Incertae Sedis</taxon>
        <taxon>Exiguobacterium</taxon>
    </lineage>
</organism>
<dbReference type="Pfam" id="PF03441">
    <property type="entry name" value="FAD_binding_7"/>
    <property type="match status" value="1"/>
</dbReference>